<name>A0A5C5Y4R1_9PLAN</name>
<dbReference type="PANTHER" id="PTHR12110:SF41">
    <property type="entry name" value="INOSOSE DEHYDRATASE"/>
    <property type="match status" value="1"/>
</dbReference>
<dbReference type="EMBL" id="SJPL01000001">
    <property type="protein sequence ID" value="TWT69703.1"/>
    <property type="molecule type" value="Genomic_DNA"/>
</dbReference>
<accession>A0A5C5Y4R1</accession>
<evidence type="ECO:0000313" key="2">
    <source>
        <dbReference type="EMBL" id="TWT69703.1"/>
    </source>
</evidence>
<dbReference type="SUPFAM" id="SSF51658">
    <property type="entry name" value="Xylose isomerase-like"/>
    <property type="match status" value="1"/>
</dbReference>
<dbReference type="Pfam" id="PF01261">
    <property type="entry name" value="AP_endonuc_2"/>
    <property type="match status" value="1"/>
</dbReference>
<gene>
    <name evidence="2" type="ORF">Pan14r_19940</name>
</gene>
<protein>
    <submittedName>
        <fullName evidence="2">Xylose isomerase-like TIM barrel</fullName>
    </submittedName>
</protein>
<dbReference type="AlphaFoldDB" id="A0A5C5Y4R1"/>
<dbReference type="GO" id="GO:0016853">
    <property type="term" value="F:isomerase activity"/>
    <property type="evidence" value="ECO:0007669"/>
    <property type="project" value="UniProtKB-KW"/>
</dbReference>
<dbReference type="Proteomes" id="UP000317238">
    <property type="component" value="Unassembled WGS sequence"/>
</dbReference>
<dbReference type="RefSeq" id="WP_145299927.1">
    <property type="nucleotide sequence ID" value="NZ_CP036319.1"/>
</dbReference>
<dbReference type="InterPro" id="IPR013022">
    <property type="entry name" value="Xyl_isomerase-like_TIM-brl"/>
</dbReference>
<dbReference type="PANTHER" id="PTHR12110">
    <property type="entry name" value="HYDROXYPYRUVATE ISOMERASE"/>
    <property type="match status" value="1"/>
</dbReference>
<sequence length="279" mass="30172">MAELKLAVRLDAIPIDTRRPGGLKKALIAAAALRVDAVELCARQTVRPSELSDTGVRQLRKMLDDLNLRVAAIRFQTRRGYDNPSDLERRVDATKQALSFAYRLGAPVVVNQIGRVQPMPQTDGDEETPQPLSPEMQQLQLVLDDLGRYGARVGAVLAAETGSESGPDLESMLRLSDQAFIAAALNPGQLIINRFDVDEAIAALGNRIHLVCAVDGVLDFAAGRGLMVPLGQGTADFPNLLGRLEDLPYRGPFVVGRADMPDESAMAEMADGISYLRSL</sequence>
<dbReference type="InterPro" id="IPR036237">
    <property type="entry name" value="Xyl_isomerase-like_sf"/>
</dbReference>
<feature type="domain" description="Xylose isomerase-like TIM barrel" evidence="1">
    <location>
        <begin position="29"/>
        <end position="278"/>
    </location>
</feature>
<dbReference type="InterPro" id="IPR050312">
    <property type="entry name" value="IolE/XylAMocC-like"/>
</dbReference>
<reference evidence="2 3" key="1">
    <citation type="submission" date="2019-02" db="EMBL/GenBank/DDBJ databases">
        <title>Deep-cultivation of Planctomycetes and their phenomic and genomic characterization uncovers novel biology.</title>
        <authorList>
            <person name="Wiegand S."/>
            <person name="Jogler M."/>
            <person name="Boedeker C."/>
            <person name="Pinto D."/>
            <person name="Vollmers J."/>
            <person name="Rivas-Marin E."/>
            <person name="Kohn T."/>
            <person name="Peeters S.H."/>
            <person name="Heuer A."/>
            <person name="Rast P."/>
            <person name="Oberbeckmann S."/>
            <person name="Bunk B."/>
            <person name="Jeske O."/>
            <person name="Meyerdierks A."/>
            <person name="Storesund J.E."/>
            <person name="Kallscheuer N."/>
            <person name="Luecker S."/>
            <person name="Lage O.M."/>
            <person name="Pohl T."/>
            <person name="Merkel B.J."/>
            <person name="Hornburger P."/>
            <person name="Mueller R.-W."/>
            <person name="Bruemmer F."/>
            <person name="Labrenz M."/>
            <person name="Spormann A.M."/>
            <person name="Op Den Camp H."/>
            <person name="Overmann J."/>
            <person name="Amann R."/>
            <person name="Jetten M.S.M."/>
            <person name="Mascher T."/>
            <person name="Medema M.H."/>
            <person name="Devos D.P."/>
            <person name="Kaster A.-K."/>
            <person name="Ovreas L."/>
            <person name="Rohde M."/>
            <person name="Galperin M.Y."/>
            <person name="Jogler C."/>
        </authorList>
    </citation>
    <scope>NUCLEOTIDE SEQUENCE [LARGE SCALE GENOMIC DNA]</scope>
    <source>
        <strain evidence="2 3">Pan14r</strain>
    </source>
</reference>
<comment type="caution">
    <text evidence="2">The sequence shown here is derived from an EMBL/GenBank/DDBJ whole genome shotgun (WGS) entry which is preliminary data.</text>
</comment>
<dbReference type="OrthoDB" id="259584at2"/>
<proteinExistence type="predicted"/>
<keyword evidence="3" id="KW-1185">Reference proteome</keyword>
<evidence type="ECO:0000313" key="3">
    <source>
        <dbReference type="Proteomes" id="UP000317238"/>
    </source>
</evidence>
<organism evidence="2 3">
    <name type="scientific">Crateriforma conspicua</name>
    <dbReference type="NCBI Taxonomy" id="2527996"/>
    <lineage>
        <taxon>Bacteria</taxon>
        <taxon>Pseudomonadati</taxon>
        <taxon>Planctomycetota</taxon>
        <taxon>Planctomycetia</taxon>
        <taxon>Planctomycetales</taxon>
        <taxon>Planctomycetaceae</taxon>
        <taxon>Crateriforma</taxon>
    </lineage>
</organism>
<keyword evidence="2" id="KW-0413">Isomerase</keyword>
<dbReference type="Gene3D" id="3.20.20.150">
    <property type="entry name" value="Divalent-metal-dependent TIM barrel enzymes"/>
    <property type="match status" value="1"/>
</dbReference>
<evidence type="ECO:0000259" key="1">
    <source>
        <dbReference type="Pfam" id="PF01261"/>
    </source>
</evidence>